<gene>
    <name evidence="5" type="ORF">BN948_03801</name>
</gene>
<evidence type="ECO:0000313" key="5">
    <source>
        <dbReference type="EMBL" id="CDN89364.1"/>
    </source>
</evidence>
<dbReference type="Proteomes" id="UP000028878">
    <property type="component" value="Unassembled WGS sequence"/>
</dbReference>
<evidence type="ECO:0000256" key="1">
    <source>
        <dbReference type="ARBA" id="ARBA00010062"/>
    </source>
</evidence>
<dbReference type="CDD" id="cd20013">
    <property type="entry name" value="PBP1_RPA0985_benzoate-like"/>
    <property type="match status" value="1"/>
</dbReference>
<dbReference type="EMBL" id="CCAE010000041">
    <property type="protein sequence ID" value="CDN89364.1"/>
    <property type="molecule type" value="Genomic_DNA"/>
</dbReference>
<dbReference type="RefSeq" id="WP_009519263.1">
    <property type="nucleotide sequence ID" value="NZ_CCAE010000041.1"/>
</dbReference>
<evidence type="ECO:0000259" key="4">
    <source>
        <dbReference type="Pfam" id="PF13458"/>
    </source>
</evidence>
<reference evidence="6" key="1">
    <citation type="submission" date="2014-02" db="EMBL/GenBank/DDBJ databases">
        <authorList>
            <person name="Gan H."/>
        </authorList>
    </citation>
    <scope>NUCLEOTIDE SEQUENCE [LARGE SCALE GENOMIC DNA]</scope>
    <source>
        <strain evidence="6">S1</strain>
    </source>
</reference>
<keyword evidence="2 3" id="KW-0732">Signal</keyword>
<evidence type="ECO:0000256" key="2">
    <source>
        <dbReference type="ARBA" id="ARBA00022729"/>
    </source>
</evidence>
<evidence type="ECO:0000256" key="3">
    <source>
        <dbReference type="SAM" id="SignalP"/>
    </source>
</evidence>
<dbReference type="AlphaFoldDB" id="A0A1L1PKS5"/>
<feature type="chain" id="PRO_5009681589" evidence="3">
    <location>
        <begin position="27"/>
        <end position="388"/>
    </location>
</feature>
<dbReference type="PANTHER" id="PTHR30483:SF6">
    <property type="entry name" value="PERIPLASMIC BINDING PROTEIN OF ABC TRANSPORTER FOR NATURAL AMINO ACIDS"/>
    <property type="match status" value="1"/>
</dbReference>
<dbReference type="Pfam" id="PF13458">
    <property type="entry name" value="Peripla_BP_6"/>
    <property type="match status" value="1"/>
</dbReference>
<evidence type="ECO:0000313" key="6">
    <source>
        <dbReference type="Proteomes" id="UP000028878"/>
    </source>
</evidence>
<organism evidence="5 6">
    <name type="scientific">Hydrogenophaga intermedia</name>
    <dbReference type="NCBI Taxonomy" id="65786"/>
    <lineage>
        <taxon>Bacteria</taxon>
        <taxon>Pseudomonadati</taxon>
        <taxon>Pseudomonadota</taxon>
        <taxon>Betaproteobacteria</taxon>
        <taxon>Burkholderiales</taxon>
        <taxon>Comamonadaceae</taxon>
        <taxon>Hydrogenophaga</taxon>
    </lineage>
</organism>
<sequence length="388" mass="41562" precursor="true">MYFPFKHVIGGALAALSLAVAPTASAQGVVRVGVIAEMSGPFAEFGKQMQAGIRAYQKMHGDTVAGQRVEVVIKDVGGPNPDAAKRIATELVVREKVNVLAGFGFTPNALAVAPIATQAKVPMIVMNAAAGGLTAKSPYMVRTSFHYPETVPPIAQWAIKQGAKKAYVIVADYSPGHDAEAAFIAAFKKAGGEIVGNVRTPLMTLDFAPYIQRVKDARPDVLFSFVNGGDVAPAFIKEYRDKGLDEAGIKLIGTGDIVDEALVEAIGERGVGITTVYPYSMHHKSALNERFVREFKAQREQKSRPTIMGVAAYDGMAALYAALAKTGGKADGPTLIAALAGLKIESPRGGLTIDKDTRDVVHDQYIRRFEKQGDTFYNVEFETFKAQP</sequence>
<keyword evidence="6" id="KW-1185">Reference proteome</keyword>
<dbReference type="Gene3D" id="3.40.50.2300">
    <property type="match status" value="2"/>
</dbReference>
<dbReference type="InterPro" id="IPR028082">
    <property type="entry name" value="Peripla_BP_I"/>
</dbReference>
<dbReference type="InterPro" id="IPR028081">
    <property type="entry name" value="Leu-bd"/>
</dbReference>
<accession>A0A1L1PKS5</accession>
<dbReference type="PANTHER" id="PTHR30483">
    <property type="entry name" value="LEUCINE-SPECIFIC-BINDING PROTEIN"/>
    <property type="match status" value="1"/>
</dbReference>
<keyword evidence="5" id="KW-0675">Receptor</keyword>
<feature type="domain" description="Leucine-binding protein" evidence="4">
    <location>
        <begin position="30"/>
        <end position="373"/>
    </location>
</feature>
<proteinExistence type="inferred from homology"/>
<reference evidence="6" key="2">
    <citation type="submission" date="2014-11" db="EMBL/GenBank/DDBJ databases">
        <title>Draft genome sequence of Hydrogenophaga intermedia S1.</title>
        <authorList>
            <person name="Gan H.M."/>
            <person name="Chew T.H."/>
            <person name="Stolz A."/>
        </authorList>
    </citation>
    <scope>NUCLEOTIDE SEQUENCE [LARGE SCALE GENOMIC DNA]</scope>
    <source>
        <strain evidence="6">S1</strain>
    </source>
</reference>
<protein>
    <submittedName>
        <fullName evidence="5">Extracellular ligand-binding receptor</fullName>
    </submittedName>
</protein>
<comment type="similarity">
    <text evidence="1">Belongs to the leucine-binding protein family.</text>
</comment>
<dbReference type="SUPFAM" id="SSF53822">
    <property type="entry name" value="Periplasmic binding protein-like I"/>
    <property type="match status" value="1"/>
</dbReference>
<name>A0A1L1PKS5_HYDIT</name>
<dbReference type="InterPro" id="IPR051010">
    <property type="entry name" value="BCAA_transport"/>
</dbReference>
<feature type="signal peptide" evidence="3">
    <location>
        <begin position="1"/>
        <end position="26"/>
    </location>
</feature>